<evidence type="ECO:0000313" key="1">
    <source>
        <dbReference type="EMBL" id="CAI9559517.1"/>
    </source>
</evidence>
<sequence length="41" mass="4645">MDPFMETNDTMFQPLYGRTVPELSEIVISDSSMTFLPPYSG</sequence>
<evidence type="ECO:0000313" key="2">
    <source>
        <dbReference type="Proteomes" id="UP001162483"/>
    </source>
</evidence>
<accession>A0ABN9CKB9</accession>
<dbReference type="Proteomes" id="UP001162483">
    <property type="component" value="Unassembled WGS sequence"/>
</dbReference>
<keyword evidence="2" id="KW-1185">Reference proteome</keyword>
<protein>
    <submittedName>
        <fullName evidence="1">Uncharacterized protein</fullName>
    </submittedName>
</protein>
<comment type="caution">
    <text evidence="1">The sequence shown here is derived from an EMBL/GenBank/DDBJ whole genome shotgun (WGS) entry which is preliminary data.</text>
</comment>
<reference evidence="1" key="1">
    <citation type="submission" date="2023-05" db="EMBL/GenBank/DDBJ databases">
        <authorList>
            <person name="Stuckert A."/>
        </authorList>
    </citation>
    <scope>NUCLEOTIDE SEQUENCE</scope>
</reference>
<organism evidence="1 2">
    <name type="scientific">Staurois parvus</name>
    <dbReference type="NCBI Taxonomy" id="386267"/>
    <lineage>
        <taxon>Eukaryota</taxon>
        <taxon>Metazoa</taxon>
        <taxon>Chordata</taxon>
        <taxon>Craniata</taxon>
        <taxon>Vertebrata</taxon>
        <taxon>Euteleostomi</taxon>
        <taxon>Amphibia</taxon>
        <taxon>Batrachia</taxon>
        <taxon>Anura</taxon>
        <taxon>Neobatrachia</taxon>
        <taxon>Ranoidea</taxon>
        <taxon>Ranidae</taxon>
        <taxon>Staurois</taxon>
    </lineage>
</organism>
<gene>
    <name evidence="1" type="ORF">SPARVUS_LOCUS5102897</name>
</gene>
<proteinExistence type="predicted"/>
<dbReference type="EMBL" id="CATNWA010010180">
    <property type="protein sequence ID" value="CAI9559517.1"/>
    <property type="molecule type" value="Genomic_DNA"/>
</dbReference>
<name>A0ABN9CKB9_9NEOB</name>